<feature type="chain" id="PRO_5045685647" description="Secreted protein" evidence="1">
    <location>
        <begin position="27"/>
        <end position="147"/>
    </location>
</feature>
<name>A0ABU2XF74_9ACTN</name>
<dbReference type="Proteomes" id="UP001180754">
    <property type="component" value="Unassembled WGS sequence"/>
</dbReference>
<evidence type="ECO:0000313" key="2">
    <source>
        <dbReference type="EMBL" id="MDT0544497.1"/>
    </source>
</evidence>
<organism evidence="2 3">
    <name type="scientific">Streptomyces lonegramiae</name>
    <dbReference type="NCBI Taxonomy" id="3075524"/>
    <lineage>
        <taxon>Bacteria</taxon>
        <taxon>Bacillati</taxon>
        <taxon>Actinomycetota</taxon>
        <taxon>Actinomycetes</taxon>
        <taxon>Kitasatosporales</taxon>
        <taxon>Streptomycetaceae</taxon>
        <taxon>Streptomyces</taxon>
    </lineage>
</organism>
<evidence type="ECO:0000256" key="1">
    <source>
        <dbReference type="SAM" id="SignalP"/>
    </source>
</evidence>
<evidence type="ECO:0008006" key="4">
    <source>
        <dbReference type="Google" id="ProtNLM"/>
    </source>
</evidence>
<comment type="caution">
    <text evidence="2">The sequence shown here is derived from an EMBL/GenBank/DDBJ whole genome shotgun (WGS) entry which is preliminary data.</text>
</comment>
<keyword evidence="1" id="KW-0732">Signal</keyword>
<evidence type="ECO:0000313" key="3">
    <source>
        <dbReference type="Proteomes" id="UP001180754"/>
    </source>
</evidence>
<keyword evidence="3" id="KW-1185">Reference proteome</keyword>
<sequence>MNRMRKRLGVVLGTAAVFAGTALVSAEPAAAIPSLGEFSFTPTWLDNGRNVMVNLSGGVSAGYAEWRQDPRNGAPGDAMRVHDDNADGYGIEAVLTYDGRKATTRGHNSPYTSPWATGDLDEDRNYLMRVCVVRGDAEKCTEAVVTA</sequence>
<gene>
    <name evidence="2" type="ORF">RND15_17555</name>
</gene>
<reference evidence="2" key="1">
    <citation type="submission" date="2024-05" db="EMBL/GenBank/DDBJ databases">
        <title>30 novel species of actinomycetes from the DSMZ collection.</title>
        <authorList>
            <person name="Nouioui I."/>
        </authorList>
    </citation>
    <scope>NUCLEOTIDE SEQUENCE</scope>
    <source>
        <strain evidence="2">DSM 41529</strain>
    </source>
</reference>
<accession>A0ABU2XF74</accession>
<feature type="signal peptide" evidence="1">
    <location>
        <begin position="1"/>
        <end position="26"/>
    </location>
</feature>
<dbReference type="EMBL" id="JAVRFD010000007">
    <property type="protein sequence ID" value="MDT0544497.1"/>
    <property type="molecule type" value="Genomic_DNA"/>
</dbReference>
<protein>
    <recommendedName>
        <fullName evidence="4">Secreted protein</fullName>
    </recommendedName>
</protein>
<dbReference type="RefSeq" id="WP_311724932.1">
    <property type="nucleotide sequence ID" value="NZ_JAVRFD010000007.1"/>
</dbReference>
<proteinExistence type="predicted"/>